<protein>
    <recommendedName>
        <fullName evidence="4">H15 domain-containing protein</fullName>
    </recommendedName>
</protein>
<dbReference type="EMBL" id="GL888284">
    <property type="protein sequence ID" value="EGI63273.1"/>
    <property type="molecule type" value="Genomic_DNA"/>
</dbReference>
<evidence type="ECO:0000313" key="2">
    <source>
        <dbReference type="EMBL" id="EGI63273.1"/>
    </source>
</evidence>
<dbReference type="Proteomes" id="UP000007755">
    <property type="component" value="Unassembled WGS sequence"/>
</dbReference>
<proteinExistence type="predicted"/>
<feature type="compositionally biased region" description="Basic and acidic residues" evidence="1">
    <location>
        <begin position="198"/>
        <end position="215"/>
    </location>
</feature>
<dbReference type="eggNOG" id="ENOG502TCKA">
    <property type="taxonomic scope" value="Eukaryota"/>
</dbReference>
<evidence type="ECO:0000313" key="3">
    <source>
        <dbReference type="Proteomes" id="UP000007755"/>
    </source>
</evidence>
<evidence type="ECO:0008006" key="4">
    <source>
        <dbReference type="Google" id="ProtNLM"/>
    </source>
</evidence>
<reference evidence="2" key="1">
    <citation type="submission" date="2011-02" db="EMBL/GenBank/DDBJ databases">
        <title>The genome of the leaf-cutting ant Acromyrmex echinatior suggests key adaptations to social evolution and fungus farming.</title>
        <authorList>
            <person name="Nygaard S."/>
            <person name="Zhang G."/>
        </authorList>
    </citation>
    <scope>NUCLEOTIDE SEQUENCE</scope>
</reference>
<organism evidence="3">
    <name type="scientific">Acromyrmex echinatior</name>
    <name type="common">Panamanian leafcutter ant</name>
    <name type="synonym">Acromyrmex octospinosus echinatior</name>
    <dbReference type="NCBI Taxonomy" id="103372"/>
    <lineage>
        <taxon>Eukaryota</taxon>
        <taxon>Metazoa</taxon>
        <taxon>Ecdysozoa</taxon>
        <taxon>Arthropoda</taxon>
        <taxon>Hexapoda</taxon>
        <taxon>Insecta</taxon>
        <taxon>Pterygota</taxon>
        <taxon>Neoptera</taxon>
        <taxon>Endopterygota</taxon>
        <taxon>Hymenoptera</taxon>
        <taxon>Apocrita</taxon>
        <taxon>Aculeata</taxon>
        <taxon>Formicoidea</taxon>
        <taxon>Formicidae</taxon>
        <taxon>Myrmicinae</taxon>
        <taxon>Acromyrmex</taxon>
    </lineage>
</organism>
<dbReference type="KEGG" id="aec:105148254"/>
<feature type="region of interest" description="Disordered" evidence="1">
    <location>
        <begin position="249"/>
        <end position="277"/>
    </location>
</feature>
<keyword evidence="3" id="KW-1185">Reference proteome</keyword>
<sequence length="314" mass="36770">MNARQIEKKVNAIVDEILNEDQENDFGAIRDETCPGSCKKLDDTPKKCKCGVETSLRFSLRVMEAMRLLQRDVDQPSTSSAEEITDYIRSHYRYNGDLYAQVRTALRQVCSQGFVMELLNNEYHLAGPVVRPIKRNGCSLDCKDRIIEFDADVSDIQDYRQRNIKMEQRDNYAEPIPGPFKKILRISSSDPARNVKKARVEDQRVEHADEKDETTMKKEDMDCACNAEVVTRDKLSRIRSPDRPRVIRNRRRRNDAEEDIEEGIKDGEEDEDTEDSIYDELRVRVPHRRTAAREQELRKWIRRCREECERRGGR</sequence>
<evidence type="ECO:0000256" key="1">
    <source>
        <dbReference type="SAM" id="MobiDB-lite"/>
    </source>
</evidence>
<gene>
    <name evidence="2" type="ORF">G5I_08301</name>
</gene>
<dbReference type="InParanoid" id="F4WR46"/>
<accession>F4WR46</accession>
<dbReference type="AlphaFoldDB" id="F4WR46"/>
<dbReference type="OrthoDB" id="6774326at2759"/>
<dbReference type="OMA" id="RCREECE"/>
<name>F4WR46_ACREC</name>
<feature type="compositionally biased region" description="Acidic residues" evidence="1">
    <location>
        <begin position="256"/>
        <end position="277"/>
    </location>
</feature>
<feature type="region of interest" description="Disordered" evidence="1">
    <location>
        <begin position="194"/>
        <end position="215"/>
    </location>
</feature>